<sequence length="119" mass="12702">AQKQTVPGHRVSKAGPARPPAAPGHRVTNAEGPESAQNTSCNHFLCIGHPLGGLLAWAADLPGSPLVAEEPPSGELSGRVREPTSSTGTPRGQSRRTWERPEHQPRSPPLYWPPAQWAL</sequence>
<feature type="non-terminal residue" evidence="3">
    <location>
        <position position="119"/>
    </location>
</feature>
<feature type="region of interest" description="Disordered" evidence="1">
    <location>
        <begin position="1"/>
        <end position="41"/>
    </location>
</feature>
<proteinExistence type="predicted"/>
<reference evidence="4" key="3">
    <citation type="submission" date="2005-09" db="EMBL/GenBank/DDBJ databases">
        <authorList>
            <person name="Mural R.J."/>
            <person name="Li P.W."/>
            <person name="Adams M.D."/>
            <person name="Amanatides P.G."/>
            <person name="Baden-Tillson H."/>
            <person name="Barnstead M."/>
            <person name="Chin S.H."/>
            <person name="Dew I."/>
            <person name="Evans C.A."/>
            <person name="Ferriera S."/>
            <person name="Flanigan M."/>
            <person name="Fosler C."/>
            <person name="Glodek A."/>
            <person name="Gu Z."/>
            <person name="Holt R.A."/>
            <person name="Jennings D."/>
            <person name="Kraft C.L."/>
            <person name="Lu F."/>
            <person name="Nguyen T."/>
            <person name="Nusskern D.R."/>
            <person name="Pfannkoch C.M."/>
            <person name="Sitter C."/>
            <person name="Sutton G.G."/>
            <person name="Venter J.C."/>
            <person name="Wang Z."/>
            <person name="Woodage T."/>
            <person name="Zheng X.H."/>
            <person name="Zhong F."/>
        </authorList>
    </citation>
    <scope>NUCLEOTIDE SEQUENCE [LARGE SCALE GENOMIC DNA]</scope>
    <source>
        <strain evidence="2">BN</strain>
        <strain evidence="4">BN, Sprague-Dawley</strain>
    </source>
</reference>
<feature type="compositionally biased region" description="Polar residues" evidence="1">
    <location>
        <begin position="83"/>
        <end position="92"/>
    </location>
</feature>
<evidence type="ECO:0000313" key="2">
    <source>
        <dbReference type="EMBL" id="EDL83877.1"/>
    </source>
</evidence>
<accession>A6KPD0</accession>
<dbReference type="EMBL" id="CH474078">
    <property type="protein sequence ID" value="EDL83878.1"/>
    <property type="molecule type" value="Genomic_DNA"/>
</dbReference>
<organism evidence="3 4">
    <name type="scientific">Rattus norvegicus</name>
    <name type="common">Rat</name>
    <dbReference type="NCBI Taxonomy" id="10116"/>
    <lineage>
        <taxon>Eukaryota</taxon>
        <taxon>Metazoa</taxon>
        <taxon>Chordata</taxon>
        <taxon>Craniata</taxon>
        <taxon>Vertebrata</taxon>
        <taxon>Euteleostomi</taxon>
        <taxon>Mammalia</taxon>
        <taxon>Eutheria</taxon>
        <taxon>Euarchontoglires</taxon>
        <taxon>Glires</taxon>
        <taxon>Rodentia</taxon>
        <taxon>Myomorpha</taxon>
        <taxon>Muroidea</taxon>
        <taxon>Muridae</taxon>
        <taxon>Murinae</taxon>
        <taxon>Rattus</taxon>
    </lineage>
</organism>
<dbReference type="Proteomes" id="UP000234681">
    <property type="component" value="Chromosome X"/>
</dbReference>
<feature type="non-terminal residue" evidence="3">
    <location>
        <position position="1"/>
    </location>
</feature>
<evidence type="ECO:0000313" key="4">
    <source>
        <dbReference type="Proteomes" id="UP000234681"/>
    </source>
</evidence>
<reference evidence="3" key="1">
    <citation type="journal article" date="2005" name="Genome Res.">
        <title>Gene and alternative splicing annotation with AIR.</title>
        <authorList>
            <person name="Florea L."/>
            <person name="Di Francesco V."/>
            <person name="Miller J."/>
            <person name="Turner R."/>
            <person name="Yao A."/>
            <person name="Harris M."/>
            <person name="Walenz B."/>
            <person name="Mobarry C."/>
            <person name="Merkulov G.V."/>
            <person name="Charlab R."/>
            <person name="Dew I."/>
            <person name="Deng Z."/>
            <person name="Istrail S."/>
            <person name="Li P."/>
            <person name="Sutton G."/>
        </authorList>
    </citation>
    <scope>NUCLEOTIDE SEQUENCE</scope>
    <source>
        <strain evidence="3">BN</strain>
    </source>
</reference>
<feature type="compositionally biased region" description="Basic and acidic residues" evidence="1">
    <location>
        <begin position="96"/>
        <end position="105"/>
    </location>
</feature>
<dbReference type="EMBL" id="CH474078">
    <property type="protein sequence ID" value="EDL83877.1"/>
    <property type="molecule type" value="Genomic_DNA"/>
</dbReference>
<name>A6KPD0_RAT</name>
<reference evidence="3" key="2">
    <citation type="submission" date="2005-07" db="EMBL/GenBank/DDBJ databases">
        <authorList>
            <person name="Mural R.J."/>
            <person name="Li P.W."/>
            <person name="Adams M.D."/>
            <person name="Amanatides P.G."/>
            <person name="Baden-Tillson H."/>
            <person name="Barnstead M."/>
            <person name="Chin S.H."/>
            <person name="Dew I."/>
            <person name="Evans C.A."/>
            <person name="Ferriera S."/>
            <person name="Flanigan M."/>
            <person name="Fosler C."/>
            <person name="Glodek A."/>
            <person name="Gu Z."/>
            <person name="Holt R.A."/>
            <person name="Jennings D."/>
            <person name="Kraft C.L."/>
            <person name="Lu F."/>
            <person name="Nguyen T."/>
            <person name="Nusskern D.R."/>
            <person name="Pfannkoch C.M."/>
            <person name="Sitter C."/>
            <person name="Sutton G.G."/>
            <person name="Venter J.C."/>
            <person name="Wang Z."/>
            <person name="Woodage T."/>
            <person name="Zheng X.H."/>
            <person name="Zhong F."/>
        </authorList>
    </citation>
    <scope>NUCLEOTIDE SEQUENCE</scope>
    <source>
        <strain evidence="3">BN</strain>
    </source>
</reference>
<feature type="region of interest" description="Disordered" evidence="1">
    <location>
        <begin position="63"/>
        <end position="119"/>
    </location>
</feature>
<evidence type="ECO:0000256" key="1">
    <source>
        <dbReference type="SAM" id="MobiDB-lite"/>
    </source>
</evidence>
<dbReference type="AlphaFoldDB" id="A6KPD0"/>
<gene>
    <name evidence="3" type="ORF">rCG_22830</name>
    <name evidence="2" type="ORF">rCG_22913</name>
</gene>
<evidence type="ECO:0000313" key="3">
    <source>
        <dbReference type="EMBL" id="EDL83878.1"/>
    </source>
</evidence>
<protein>
    <submittedName>
        <fullName evidence="3">RCG22830</fullName>
    </submittedName>
    <submittedName>
        <fullName evidence="2">RCG22913</fullName>
    </submittedName>
</protein>